<dbReference type="RefSeq" id="WP_073172636.1">
    <property type="nucleotide sequence ID" value="NZ_FQZE01000034.1"/>
</dbReference>
<dbReference type="Gene3D" id="2.60.120.10">
    <property type="entry name" value="Jelly Rolls"/>
    <property type="match status" value="1"/>
</dbReference>
<reference evidence="1 2" key="1">
    <citation type="submission" date="2016-11" db="EMBL/GenBank/DDBJ databases">
        <authorList>
            <person name="Jaros S."/>
            <person name="Januszkiewicz K."/>
            <person name="Wedrychowicz H."/>
        </authorList>
    </citation>
    <scope>NUCLEOTIDE SEQUENCE [LARGE SCALE GENOMIC DNA]</scope>
    <source>
        <strain evidence="1 2">DSM 27063</strain>
    </source>
</reference>
<dbReference type="OrthoDB" id="2620172at2"/>
<dbReference type="SUPFAM" id="SSF51182">
    <property type="entry name" value="RmlC-like cupins"/>
    <property type="match status" value="1"/>
</dbReference>
<gene>
    <name evidence="1" type="ORF">SAMN05444280_13414</name>
</gene>
<protein>
    <recommendedName>
        <fullName evidence="3">Cupin fold metalloprotein, WbuC family</fullName>
    </recommendedName>
</protein>
<dbReference type="InterPro" id="IPR011051">
    <property type="entry name" value="RmlC_Cupin_sf"/>
</dbReference>
<evidence type="ECO:0008006" key="3">
    <source>
        <dbReference type="Google" id="ProtNLM"/>
    </source>
</evidence>
<evidence type="ECO:0000313" key="2">
    <source>
        <dbReference type="Proteomes" id="UP000184050"/>
    </source>
</evidence>
<sequence length="92" mass="10508">MATIIKPEELDFRPDAKSPEDFSVETLAPRLSTLAKSEKFMFDIRKLQPDKYSFPYHFHKDAEELIKILSGSTAGFFTLNAEKSARAYENSC</sequence>
<organism evidence="1 2">
    <name type="scientific">Tangfeifania diversioriginum</name>
    <dbReference type="NCBI Taxonomy" id="1168035"/>
    <lineage>
        <taxon>Bacteria</taxon>
        <taxon>Pseudomonadati</taxon>
        <taxon>Bacteroidota</taxon>
        <taxon>Bacteroidia</taxon>
        <taxon>Marinilabiliales</taxon>
        <taxon>Prolixibacteraceae</taxon>
        <taxon>Tangfeifania</taxon>
    </lineage>
</organism>
<name>A0A1M6MMU0_9BACT</name>
<dbReference type="STRING" id="1168035.SAMN05444280_13414"/>
<proteinExistence type="predicted"/>
<keyword evidence="2" id="KW-1185">Reference proteome</keyword>
<dbReference type="AlphaFoldDB" id="A0A1M6MMU0"/>
<accession>A0A1M6MMU0</accession>
<dbReference type="Proteomes" id="UP000184050">
    <property type="component" value="Unassembled WGS sequence"/>
</dbReference>
<dbReference type="EMBL" id="FQZE01000034">
    <property type="protein sequence ID" value="SHJ84593.1"/>
    <property type="molecule type" value="Genomic_DNA"/>
</dbReference>
<dbReference type="InterPro" id="IPR014710">
    <property type="entry name" value="RmlC-like_jellyroll"/>
</dbReference>
<evidence type="ECO:0000313" key="1">
    <source>
        <dbReference type="EMBL" id="SHJ84593.1"/>
    </source>
</evidence>